<keyword evidence="1" id="KW-0732">Signal</keyword>
<feature type="chain" id="PRO_5012748253" description="Muramidase (Phage lambda lysozyme)" evidence="1">
    <location>
        <begin position="19"/>
        <end position="228"/>
    </location>
</feature>
<feature type="signal peptide" evidence="1">
    <location>
        <begin position="1"/>
        <end position="18"/>
    </location>
</feature>
<proteinExistence type="predicted"/>
<dbReference type="Proteomes" id="UP000184292">
    <property type="component" value="Unassembled WGS sequence"/>
</dbReference>
<gene>
    <name evidence="2" type="ORF">SAMN05444417_1052</name>
</gene>
<evidence type="ECO:0008006" key="4">
    <source>
        <dbReference type="Google" id="ProtNLM"/>
    </source>
</evidence>
<dbReference type="Gene3D" id="1.10.530.10">
    <property type="match status" value="1"/>
</dbReference>
<evidence type="ECO:0000313" key="3">
    <source>
        <dbReference type="Proteomes" id="UP000184292"/>
    </source>
</evidence>
<name>A0A1M6C7P1_9RHOB</name>
<reference evidence="2 3" key="1">
    <citation type="submission" date="2016-11" db="EMBL/GenBank/DDBJ databases">
        <authorList>
            <person name="Jaros S."/>
            <person name="Januszkiewicz K."/>
            <person name="Wedrychowicz H."/>
        </authorList>
    </citation>
    <scope>NUCLEOTIDE SEQUENCE [LARGE SCALE GENOMIC DNA]</scope>
    <source>
        <strain evidence="2 3">DSM 100565</strain>
    </source>
</reference>
<keyword evidence="3" id="KW-1185">Reference proteome</keyword>
<evidence type="ECO:0000256" key="1">
    <source>
        <dbReference type="SAM" id="SignalP"/>
    </source>
</evidence>
<evidence type="ECO:0000313" key="2">
    <source>
        <dbReference type="EMBL" id="SHI56999.1"/>
    </source>
</evidence>
<dbReference type="SUPFAM" id="SSF53955">
    <property type="entry name" value="Lysozyme-like"/>
    <property type="match status" value="1"/>
</dbReference>
<organism evidence="2 3">
    <name type="scientific">Wenxinia saemankumensis</name>
    <dbReference type="NCBI Taxonomy" id="1447782"/>
    <lineage>
        <taxon>Bacteria</taxon>
        <taxon>Pseudomonadati</taxon>
        <taxon>Pseudomonadota</taxon>
        <taxon>Alphaproteobacteria</taxon>
        <taxon>Rhodobacterales</taxon>
        <taxon>Roseobacteraceae</taxon>
        <taxon>Wenxinia</taxon>
    </lineage>
</organism>
<sequence length="228" mass="23724">MRLILTMLAVLIASPARADGPSLFRGAGGIEAPLLVAATGALFAPARGGLFGAAPPAPGPGPALRPGGGREARLFDLIAAAEAGPLGYDAVNYGARVQPPRRPTQLTIGEILAWVAATPGQPHAIGRYQIIPPTLRALVRDLNVPQGAPFTPALQDRLAMELLMGAGYADFLGGDLGREDFMLNLARVWAGLPTASGQSYYHGHAGNRASITWARFDAEMRAIFPGSA</sequence>
<dbReference type="EMBL" id="FQYO01000002">
    <property type="protein sequence ID" value="SHI56999.1"/>
    <property type="molecule type" value="Genomic_DNA"/>
</dbReference>
<accession>A0A1M6C7P1</accession>
<protein>
    <recommendedName>
        <fullName evidence="4">Muramidase (Phage lambda lysozyme)</fullName>
    </recommendedName>
</protein>
<dbReference type="AlphaFoldDB" id="A0A1M6C7P1"/>
<dbReference type="InterPro" id="IPR023346">
    <property type="entry name" value="Lysozyme-like_dom_sf"/>
</dbReference>
<dbReference type="RefSeq" id="WP_073326767.1">
    <property type="nucleotide sequence ID" value="NZ_FQYO01000002.1"/>
</dbReference>
<dbReference type="STRING" id="1447782.SAMN05444417_1052"/>